<comment type="caution">
    <text evidence="3">The sequence shown here is derived from an EMBL/GenBank/DDBJ whole genome shotgun (WGS) entry which is preliminary data.</text>
</comment>
<dbReference type="CDD" id="cd07381">
    <property type="entry name" value="MPP_CapA"/>
    <property type="match status" value="1"/>
</dbReference>
<dbReference type="EMBL" id="JBHUOF010000019">
    <property type="protein sequence ID" value="MFD2800687.1"/>
    <property type="molecule type" value="Genomic_DNA"/>
</dbReference>
<evidence type="ECO:0000259" key="2">
    <source>
        <dbReference type="SMART" id="SM00854"/>
    </source>
</evidence>
<dbReference type="InterPro" id="IPR019079">
    <property type="entry name" value="Capsule_synth_CapA"/>
</dbReference>
<reference evidence="4" key="1">
    <citation type="journal article" date="2019" name="Int. J. Syst. Evol. Microbiol.">
        <title>The Global Catalogue of Microorganisms (GCM) 10K type strain sequencing project: providing services to taxonomists for standard genome sequencing and annotation.</title>
        <authorList>
            <consortium name="The Broad Institute Genomics Platform"/>
            <consortium name="The Broad Institute Genome Sequencing Center for Infectious Disease"/>
            <person name="Wu L."/>
            <person name="Ma J."/>
        </authorList>
    </citation>
    <scope>NUCLEOTIDE SEQUENCE [LARGE SCALE GENOMIC DNA]</scope>
    <source>
        <strain evidence="4">IBRC-M 10906</strain>
    </source>
</reference>
<organism evidence="3 4">
    <name type="scientific">Prauserella oleivorans</name>
    <dbReference type="NCBI Taxonomy" id="1478153"/>
    <lineage>
        <taxon>Bacteria</taxon>
        <taxon>Bacillati</taxon>
        <taxon>Actinomycetota</taxon>
        <taxon>Actinomycetes</taxon>
        <taxon>Pseudonocardiales</taxon>
        <taxon>Pseudonocardiaceae</taxon>
        <taxon>Prauserella</taxon>
    </lineage>
</organism>
<protein>
    <submittedName>
        <fullName evidence="3">CapA family protein</fullName>
    </submittedName>
</protein>
<proteinExistence type="inferred from homology"/>
<keyword evidence="4" id="KW-1185">Reference proteome</keyword>
<dbReference type="SUPFAM" id="SSF56300">
    <property type="entry name" value="Metallo-dependent phosphatases"/>
    <property type="match status" value="1"/>
</dbReference>
<dbReference type="InterPro" id="IPR029052">
    <property type="entry name" value="Metallo-depent_PP-like"/>
</dbReference>
<dbReference type="Gene3D" id="3.60.21.10">
    <property type="match status" value="1"/>
</dbReference>
<dbReference type="InterPro" id="IPR052169">
    <property type="entry name" value="CW_Biosynth-Accessory"/>
</dbReference>
<gene>
    <name evidence="3" type="ORF">ACFS2C_14930</name>
</gene>
<dbReference type="Pfam" id="PF09587">
    <property type="entry name" value="PGA_cap"/>
    <property type="match status" value="1"/>
</dbReference>
<dbReference type="SMART" id="SM00854">
    <property type="entry name" value="PGA_cap"/>
    <property type="match status" value="1"/>
</dbReference>
<dbReference type="PANTHER" id="PTHR33393">
    <property type="entry name" value="POLYGLUTAMINE SYNTHESIS ACCESSORY PROTEIN RV0574C-RELATED"/>
    <property type="match status" value="1"/>
</dbReference>
<accession>A0ABW5WA58</accession>
<name>A0ABW5WA58_9PSEU</name>
<dbReference type="Proteomes" id="UP001597478">
    <property type="component" value="Unassembled WGS sequence"/>
</dbReference>
<dbReference type="PANTHER" id="PTHR33393:SF13">
    <property type="entry name" value="PGA BIOSYNTHESIS PROTEIN CAPA"/>
    <property type="match status" value="1"/>
</dbReference>
<evidence type="ECO:0000313" key="4">
    <source>
        <dbReference type="Proteomes" id="UP001597478"/>
    </source>
</evidence>
<sequence length="368" mass="40716">MITFAAVGDVGPEREDADSLFANVAEEIGTADLAFLQLEMTLTERGQRVPQTRHTSKTSPKAAHAFRRAGFHLASWASNHALDWGFEGFRDTIKALESAGLTPLGVGENLAEARRPRITEVDDVRVAVLAYCSILPADYWATGNRPGVVPLRAFTVFEPMEPDQPGTPHHMRTFPHPDDLAGLLDDIRAAREEADVVLVSAHWGIHFTHAQIADYQRAVAHAAIDAGADLVFGHHAHILKGIEVYRGKAIFYSLGNFAIELPMDAEHASRPTFRHLLSLHPGWEPDIGGMYNFPPDSRKSMVLRCELDRSGVRRVGFRPVHIDRMAVPEMLEPDDPRFAEVVEYVTRISAEEGLSVRLTVEDNLVTVA</sequence>
<evidence type="ECO:0000313" key="3">
    <source>
        <dbReference type="EMBL" id="MFD2800687.1"/>
    </source>
</evidence>
<feature type="domain" description="Capsule synthesis protein CapA" evidence="2">
    <location>
        <begin position="3"/>
        <end position="261"/>
    </location>
</feature>
<comment type="similarity">
    <text evidence="1">Belongs to the CapA family.</text>
</comment>
<evidence type="ECO:0000256" key="1">
    <source>
        <dbReference type="ARBA" id="ARBA00005662"/>
    </source>
</evidence>
<dbReference type="RefSeq" id="WP_377392037.1">
    <property type="nucleotide sequence ID" value="NZ_JBHSAN010000028.1"/>
</dbReference>